<sequence length="94" mass="11108">LEYPRLISIDHSLYKTKERQTRWKIRVRGKDGKMFLFIIANACLSVFRSVENASREYGDMKDTIQQHNVTWVDTRANEAYVQQLKEKNSEVGTR</sequence>
<evidence type="ECO:0000313" key="1">
    <source>
        <dbReference type="EMBL" id="KAI7724583.1"/>
    </source>
</evidence>
<proteinExistence type="predicted"/>
<comment type="caution">
    <text evidence="1">The sequence shown here is derived from an EMBL/GenBank/DDBJ whole genome shotgun (WGS) entry which is preliminary data.</text>
</comment>
<gene>
    <name evidence="1" type="ORF">M8C21_015444</name>
</gene>
<organism evidence="1 2">
    <name type="scientific">Ambrosia artemisiifolia</name>
    <name type="common">Common ragweed</name>
    <dbReference type="NCBI Taxonomy" id="4212"/>
    <lineage>
        <taxon>Eukaryota</taxon>
        <taxon>Viridiplantae</taxon>
        <taxon>Streptophyta</taxon>
        <taxon>Embryophyta</taxon>
        <taxon>Tracheophyta</taxon>
        <taxon>Spermatophyta</taxon>
        <taxon>Magnoliopsida</taxon>
        <taxon>eudicotyledons</taxon>
        <taxon>Gunneridae</taxon>
        <taxon>Pentapetalae</taxon>
        <taxon>asterids</taxon>
        <taxon>campanulids</taxon>
        <taxon>Asterales</taxon>
        <taxon>Asteraceae</taxon>
        <taxon>Asteroideae</taxon>
        <taxon>Heliantheae alliance</taxon>
        <taxon>Heliantheae</taxon>
        <taxon>Ambrosia</taxon>
    </lineage>
</organism>
<protein>
    <submittedName>
        <fullName evidence="1">Uncharacterized protein</fullName>
    </submittedName>
</protein>
<dbReference type="AlphaFoldDB" id="A0AAD5BLP4"/>
<dbReference type="Proteomes" id="UP001206925">
    <property type="component" value="Unassembled WGS sequence"/>
</dbReference>
<name>A0AAD5BLP4_AMBAR</name>
<feature type="non-terminal residue" evidence="1">
    <location>
        <position position="1"/>
    </location>
</feature>
<keyword evidence="2" id="KW-1185">Reference proteome</keyword>
<accession>A0AAD5BLP4</accession>
<reference evidence="1" key="1">
    <citation type="submission" date="2022-06" db="EMBL/GenBank/DDBJ databases">
        <title>Uncovering the hologenomic basis of an extraordinary plant invasion.</title>
        <authorList>
            <person name="Bieker V.C."/>
            <person name="Martin M.D."/>
            <person name="Gilbert T."/>
            <person name="Hodgins K."/>
            <person name="Battlay P."/>
            <person name="Petersen B."/>
            <person name="Wilson J."/>
        </authorList>
    </citation>
    <scope>NUCLEOTIDE SEQUENCE</scope>
    <source>
        <strain evidence="1">AA19_3_7</strain>
        <tissue evidence="1">Leaf</tissue>
    </source>
</reference>
<dbReference type="EMBL" id="JAMZMK010012184">
    <property type="protein sequence ID" value="KAI7724583.1"/>
    <property type="molecule type" value="Genomic_DNA"/>
</dbReference>
<evidence type="ECO:0000313" key="2">
    <source>
        <dbReference type="Proteomes" id="UP001206925"/>
    </source>
</evidence>